<dbReference type="EMBL" id="LAZR01036093">
    <property type="protein sequence ID" value="KKL25764.1"/>
    <property type="molecule type" value="Genomic_DNA"/>
</dbReference>
<reference evidence="1" key="1">
    <citation type="journal article" date="2015" name="Nature">
        <title>Complex archaea that bridge the gap between prokaryotes and eukaryotes.</title>
        <authorList>
            <person name="Spang A."/>
            <person name="Saw J.H."/>
            <person name="Jorgensen S.L."/>
            <person name="Zaremba-Niedzwiedzka K."/>
            <person name="Martijn J."/>
            <person name="Lind A.E."/>
            <person name="van Eijk R."/>
            <person name="Schleper C."/>
            <person name="Guy L."/>
            <person name="Ettema T.J."/>
        </authorList>
    </citation>
    <scope>NUCLEOTIDE SEQUENCE</scope>
</reference>
<proteinExistence type="predicted"/>
<accession>A0A0F9BV77</accession>
<evidence type="ECO:0000313" key="1">
    <source>
        <dbReference type="EMBL" id="KKL25764.1"/>
    </source>
</evidence>
<feature type="non-terminal residue" evidence="1">
    <location>
        <position position="1"/>
    </location>
</feature>
<name>A0A0F9BV77_9ZZZZ</name>
<sequence>DRILSEFIEKTNFNTVIEFREFFIDTIEKCNVELDSLKPEQIVKITGILITTMGLLEHCEVTNEQEKIFINEILK</sequence>
<protein>
    <recommendedName>
        <fullName evidence="2">TetR/AcrR family transcriptional regulator</fullName>
    </recommendedName>
</protein>
<gene>
    <name evidence="1" type="ORF">LCGC14_2402020</name>
</gene>
<comment type="caution">
    <text evidence="1">The sequence shown here is derived from an EMBL/GenBank/DDBJ whole genome shotgun (WGS) entry which is preliminary data.</text>
</comment>
<evidence type="ECO:0008006" key="2">
    <source>
        <dbReference type="Google" id="ProtNLM"/>
    </source>
</evidence>
<dbReference type="AlphaFoldDB" id="A0A0F9BV77"/>
<organism evidence="1">
    <name type="scientific">marine sediment metagenome</name>
    <dbReference type="NCBI Taxonomy" id="412755"/>
    <lineage>
        <taxon>unclassified sequences</taxon>
        <taxon>metagenomes</taxon>
        <taxon>ecological metagenomes</taxon>
    </lineage>
</organism>